<keyword evidence="7" id="KW-0808">Transferase</keyword>
<keyword evidence="8 17" id="KW-0812">Transmembrane</keyword>
<dbReference type="InterPro" id="IPR019734">
    <property type="entry name" value="TPR_rpt"/>
</dbReference>
<comment type="pathway">
    <text evidence="4">Protein modification; protein glycosylation.</text>
</comment>
<name>A0AAW0T6D2_SCYPA</name>
<evidence type="ECO:0000256" key="8">
    <source>
        <dbReference type="ARBA" id="ARBA00022692"/>
    </source>
</evidence>
<evidence type="ECO:0000256" key="9">
    <source>
        <dbReference type="ARBA" id="ARBA00022737"/>
    </source>
</evidence>
<evidence type="ECO:0000259" key="18">
    <source>
        <dbReference type="Pfam" id="PF08409"/>
    </source>
</evidence>
<dbReference type="GO" id="GO:0016020">
    <property type="term" value="C:membrane"/>
    <property type="evidence" value="ECO:0007669"/>
    <property type="project" value="UniProtKB-SubCell"/>
</dbReference>
<comment type="catalytic activity">
    <reaction evidence="14">
        <text>a di-trans,poly-cis-dolichyl beta-D-mannosyl phosphate + L-threonyl-[protein] = 3-O-(alpha-D-mannosyl)-L-threonyl-[protein] + a di-trans,poly-cis-dolichyl phosphate + H(+)</text>
        <dbReference type="Rhea" id="RHEA:53396"/>
        <dbReference type="Rhea" id="RHEA-COMP:11060"/>
        <dbReference type="Rhea" id="RHEA-COMP:13547"/>
        <dbReference type="Rhea" id="RHEA-COMP:19498"/>
        <dbReference type="Rhea" id="RHEA-COMP:19501"/>
        <dbReference type="ChEBI" id="CHEBI:15378"/>
        <dbReference type="ChEBI" id="CHEBI:30013"/>
        <dbReference type="ChEBI" id="CHEBI:57683"/>
        <dbReference type="ChEBI" id="CHEBI:58211"/>
        <dbReference type="ChEBI" id="CHEBI:137323"/>
        <dbReference type="EC" id="2.4.1.109"/>
    </reaction>
</comment>
<dbReference type="PANTHER" id="PTHR44809">
    <property type="match status" value="1"/>
</dbReference>
<dbReference type="GO" id="GO:0005783">
    <property type="term" value="C:endoplasmic reticulum"/>
    <property type="evidence" value="ECO:0007669"/>
    <property type="project" value="UniProtKB-SubCell"/>
</dbReference>
<organism evidence="19 20">
    <name type="scientific">Scylla paramamosain</name>
    <name type="common">Mud crab</name>
    <dbReference type="NCBI Taxonomy" id="85552"/>
    <lineage>
        <taxon>Eukaryota</taxon>
        <taxon>Metazoa</taxon>
        <taxon>Ecdysozoa</taxon>
        <taxon>Arthropoda</taxon>
        <taxon>Crustacea</taxon>
        <taxon>Multicrustacea</taxon>
        <taxon>Malacostraca</taxon>
        <taxon>Eumalacostraca</taxon>
        <taxon>Eucarida</taxon>
        <taxon>Decapoda</taxon>
        <taxon>Pleocyemata</taxon>
        <taxon>Brachyura</taxon>
        <taxon>Eubrachyura</taxon>
        <taxon>Portunoidea</taxon>
        <taxon>Portunidae</taxon>
        <taxon>Portuninae</taxon>
        <taxon>Scylla</taxon>
    </lineage>
</organism>
<sequence>MPPLSSLPCRQRGMRRSRWSRTNSLCNEQYLSNTPAKRLGPDSLPVLTVPRLCHMLWGNSSTADHSVNLVLHAAVTLLYAHTLLHALQLRPAQVLLSGLTFATHPVHTEAVTGVVGRADLLAAAAFLASFCAYHRSVVAAGSGREGAWLRWAAVWACMGVGCKEHALTVLGVCVAWDLAMHASALRRCVLGRWDSCLLTCLARRLGKVIGLSVVVVSVRVGMMRAAPVFSDQDNPASFSRSPLTRFLTKTYLPAHNTWLLLCPVQLSYDWQLGSIPLVTSLSDPRNAASCALYGALVLLLFSSFRSRQSQEGRASLWALLVLVIPFLPASNLLFPVGFMVAERVLYIPRCVARGVHSYHSPHSDEKHYVTPTNTTTNFTILFRHPQPRLVHSCGNRGGEETSTGAPREELFTSGLRTLPHNAKMHYNYANLLRDQHRPEMAIVHYREAIRLWWVYPSAHNNLGTLLLQRHPEGTQWEDEAEWHFTVALQTHPGHQHAGRNLAALWRQQGRVNPAVSLLESHFVPEDEESGDTGRLLADLLLQEGRHKEAEDVFLRLTAAQPSNPAVLADYAAFLHKLGRTEAAARHFEAALSLDPRPHPRPHQLRCTCHRPRSPRRRPPPVHTVSLPHPCQHTGAQVMVIVMNYLSVFFPPLFYSWK</sequence>
<dbReference type="SUPFAM" id="SSF48452">
    <property type="entry name" value="TPR-like"/>
    <property type="match status" value="1"/>
</dbReference>
<evidence type="ECO:0000256" key="14">
    <source>
        <dbReference type="ARBA" id="ARBA00045085"/>
    </source>
</evidence>
<evidence type="ECO:0000256" key="13">
    <source>
        <dbReference type="ARBA" id="ARBA00023136"/>
    </source>
</evidence>
<comment type="catalytic activity">
    <reaction evidence="15">
        <text>a di-trans,poly-cis-dolichyl beta-D-mannosyl phosphate + L-seryl-[protein] = 3-O-(alpha-D-mannosyl)-L-seryl-[protein] + a di-trans,poly-cis-dolichyl phosphate + H(+)</text>
        <dbReference type="Rhea" id="RHEA:17377"/>
        <dbReference type="Rhea" id="RHEA-COMP:9863"/>
        <dbReference type="Rhea" id="RHEA-COMP:13546"/>
        <dbReference type="Rhea" id="RHEA-COMP:19498"/>
        <dbReference type="Rhea" id="RHEA-COMP:19501"/>
        <dbReference type="ChEBI" id="CHEBI:15378"/>
        <dbReference type="ChEBI" id="CHEBI:29999"/>
        <dbReference type="ChEBI" id="CHEBI:57683"/>
        <dbReference type="ChEBI" id="CHEBI:58211"/>
        <dbReference type="ChEBI" id="CHEBI:137321"/>
        <dbReference type="EC" id="2.4.1.109"/>
    </reaction>
</comment>
<dbReference type="GO" id="GO:0004169">
    <property type="term" value="F:dolichyl-phosphate-mannose-protein mannosyltransferase activity"/>
    <property type="evidence" value="ECO:0007669"/>
    <property type="project" value="UniProtKB-EC"/>
</dbReference>
<feature type="transmembrane region" description="Helical" evidence="17">
    <location>
        <begin position="316"/>
        <end position="341"/>
    </location>
</feature>
<dbReference type="InterPro" id="IPR011990">
    <property type="entry name" value="TPR-like_helical_dom_sf"/>
</dbReference>
<comment type="subcellular location">
    <subcellularLocation>
        <location evidence="3">Endoplasmic reticulum</location>
    </subcellularLocation>
    <subcellularLocation>
        <location evidence="2">Membrane</location>
        <topology evidence="2">Multi-pass membrane protein</topology>
    </subcellularLocation>
</comment>
<evidence type="ECO:0000256" key="3">
    <source>
        <dbReference type="ARBA" id="ARBA00004240"/>
    </source>
</evidence>
<dbReference type="EC" id="2.4.1.109" evidence="6"/>
<evidence type="ECO:0000256" key="12">
    <source>
        <dbReference type="ARBA" id="ARBA00022989"/>
    </source>
</evidence>
<dbReference type="EMBL" id="JARAKH010000038">
    <property type="protein sequence ID" value="KAK8383113.1"/>
    <property type="molecule type" value="Genomic_DNA"/>
</dbReference>
<keyword evidence="12 17" id="KW-1133">Transmembrane helix</keyword>
<keyword evidence="13 17" id="KW-0472">Membrane</keyword>
<keyword evidence="20" id="KW-1185">Reference proteome</keyword>
<evidence type="ECO:0000313" key="19">
    <source>
        <dbReference type="EMBL" id="KAK8383113.1"/>
    </source>
</evidence>
<evidence type="ECO:0000256" key="5">
    <source>
        <dbReference type="ARBA" id="ARBA00007882"/>
    </source>
</evidence>
<dbReference type="SMART" id="SM00028">
    <property type="entry name" value="TPR"/>
    <property type="match status" value="3"/>
</dbReference>
<keyword evidence="9" id="KW-0677">Repeat</keyword>
<evidence type="ECO:0000256" key="4">
    <source>
        <dbReference type="ARBA" id="ARBA00004922"/>
    </source>
</evidence>
<accession>A0AAW0T6D2</accession>
<dbReference type="PROSITE" id="PS50005">
    <property type="entry name" value="TPR"/>
    <property type="match status" value="1"/>
</dbReference>
<evidence type="ECO:0000256" key="6">
    <source>
        <dbReference type="ARBA" id="ARBA00012839"/>
    </source>
</evidence>
<evidence type="ECO:0000256" key="1">
    <source>
        <dbReference type="ARBA" id="ARBA00003582"/>
    </source>
</evidence>
<evidence type="ECO:0000313" key="20">
    <source>
        <dbReference type="Proteomes" id="UP001487740"/>
    </source>
</evidence>
<feature type="domain" description="DUF1736" evidence="18">
    <location>
        <begin position="225"/>
        <end position="296"/>
    </location>
</feature>
<dbReference type="Pfam" id="PF14559">
    <property type="entry name" value="TPR_19"/>
    <property type="match status" value="1"/>
</dbReference>
<gene>
    <name evidence="19" type="ORF">O3P69_011556</name>
</gene>
<dbReference type="Pfam" id="PF08409">
    <property type="entry name" value="TMTC_DUF1736"/>
    <property type="match status" value="1"/>
</dbReference>
<dbReference type="Proteomes" id="UP001487740">
    <property type="component" value="Unassembled WGS sequence"/>
</dbReference>
<keyword evidence="10 16" id="KW-0802">TPR repeat</keyword>
<feature type="repeat" description="TPR" evidence="16">
    <location>
        <begin position="564"/>
        <end position="597"/>
    </location>
</feature>
<reference evidence="19 20" key="1">
    <citation type="submission" date="2023-03" db="EMBL/GenBank/DDBJ databases">
        <title>High-quality genome of Scylla paramamosain provides insights in environmental adaptation.</title>
        <authorList>
            <person name="Zhang L."/>
        </authorList>
    </citation>
    <scope>NUCLEOTIDE SEQUENCE [LARGE SCALE GENOMIC DNA]</scope>
    <source>
        <strain evidence="19">LZ_2023a</strain>
        <tissue evidence="19">Muscle</tissue>
    </source>
</reference>
<evidence type="ECO:0000256" key="15">
    <source>
        <dbReference type="ARBA" id="ARBA00045102"/>
    </source>
</evidence>
<comment type="caution">
    <text evidence="19">The sequence shown here is derived from an EMBL/GenBank/DDBJ whole genome shotgun (WGS) entry which is preliminary data.</text>
</comment>
<keyword evidence="11" id="KW-0256">Endoplasmic reticulum</keyword>
<dbReference type="Gene3D" id="1.25.40.10">
    <property type="entry name" value="Tetratricopeptide repeat domain"/>
    <property type="match status" value="2"/>
</dbReference>
<dbReference type="InterPro" id="IPR013618">
    <property type="entry name" value="TMTC_DUF1736"/>
</dbReference>
<evidence type="ECO:0000256" key="2">
    <source>
        <dbReference type="ARBA" id="ARBA00004141"/>
    </source>
</evidence>
<evidence type="ECO:0000256" key="16">
    <source>
        <dbReference type="PROSITE-ProRule" id="PRU00339"/>
    </source>
</evidence>
<feature type="transmembrane region" description="Helical" evidence="17">
    <location>
        <begin position="286"/>
        <end position="304"/>
    </location>
</feature>
<evidence type="ECO:0000256" key="17">
    <source>
        <dbReference type="SAM" id="Phobius"/>
    </source>
</evidence>
<dbReference type="AlphaFoldDB" id="A0AAW0T6D2"/>
<comment type="similarity">
    <text evidence="5">Belongs to the TMTC family.</text>
</comment>
<proteinExistence type="inferred from homology"/>
<evidence type="ECO:0000256" key="11">
    <source>
        <dbReference type="ARBA" id="ARBA00022824"/>
    </source>
</evidence>
<protein>
    <recommendedName>
        <fullName evidence="6">dolichyl-phosphate-mannose--protein mannosyltransferase</fullName>
        <ecNumber evidence="6">2.4.1.109</ecNumber>
    </recommendedName>
</protein>
<evidence type="ECO:0000256" key="10">
    <source>
        <dbReference type="ARBA" id="ARBA00022803"/>
    </source>
</evidence>
<dbReference type="PANTHER" id="PTHR44809:SF1">
    <property type="entry name" value="PROTEIN O-MANNOSYL-TRANSFERASE TMTC1"/>
    <property type="match status" value="1"/>
</dbReference>
<evidence type="ECO:0000256" key="7">
    <source>
        <dbReference type="ARBA" id="ARBA00022679"/>
    </source>
</evidence>
<comment type="function">
    <text evidence="1">Transfers mannosyl residues to the hydroxyl group of serine or threonine residues.</text>
</comment>
<dbReference type="InterPro" id="IPR052943">
    <property type="entry name" value="TMTC_O-mannosyl-trnsfr"/>
</dbReference>